<protein>
    <submittedName>
        <fullName evidence="2">Uncharacterized protein</fullName>
    </submittedName>
</protein>
<feature type="region of interest" description="Disordered" evidence="1">
    <location>
        <begin position="1"/>
        <end position="82"/>
    </location>
</feature>
<evidence type="ECO:0000313" key="3">
    <source>
        <dbReference type="Proteomes" id="UP000037029"/>
    </source>
</evidence>
<organism evidence="2 3">
    <name type="scientific">Sphingobium yanoikuyae</name>
    <name type="common">Sphingomonas yanoikuyae</name>
    <dbReference type="NCBI Taxonomy" id="13690"/>
    <lineage>
        <taxon>Bacteria</taxon>
        <taxon>Pseudomonadati</taxon>
        <taxon>Pseudomonadota</taxon>
        <taxon>Alphaproteobacteria</taxon>
        <taxon>Sphingomonadales</taxon>
        <taxon>Sphingomonadaceae</taxon>
        <taxon>Sphingobium</taxon>
    </lineage>
</organism>
<name>A0A2D1R2W7_SPHYA</name>
<dbReference type="AlphaFoldDB" id="A0A2D1R2W7"/>
<evidence type="ECO:0000256" key="1">
    <source>
        <dbReference type="SAM" id="MobiDB-lite"/>
    </source>
</evidence>
<dbReference type="Proteomes" id="UP000037029">
    <property type="component" value="Chromosome"/>
</dbReference>
<sequence length="82" mass="8651">MSLETILGDTLTGPSLLSIPRSPPAPPAHGEALRLPQRDAAAVHAQRPGRPQLRAPRGTIRGRGAARGMMKVDWGATPGARR</sequence>
<dbReference type="EMBL" id="CP020925">
    <property type="protein sequence ID" value="ATP19202.1"/>
    <property type="molecule type" value="Genomic_DNA"/>
</dbReference>
<accession>A0A2D1R2W7</accession>
<proteinExistence type="predicted"/>
<gene>
    <name evidence="2" type="ORF">BV87_12880</name>
</gene>
<reference evidence="2 3" key="1">
    <citation type="submission" date="2017-04" db="EMBL/GenBank/DDBJ databases">
        <title>Characterization, genome and methylation analysis of a phthalic acid esters degrading strain Sphingobium yanoikuyae SHJ.</title>
        <authorList>
            <person name="Feng L."/>
        </authorList>
    </citation>
    <scope>NUCLEOTIDE SEQUENCE [LARGE SCALE GENOMIC DNA]</scope>
    <source>
        <strain evidence="2 3">SHJ</strain>
    </source>
</reference>
<evidence type="ECO:0000313" key="2">
    <source>
        <dbReference type="EMBL" id="ATP19202.1"/>
    </source>
</evidence>
<feature type="compositionally biased region" description="Low complexity" evidence="1">
    <location>
        <begin position="54"/>
        <end position="68"/>
    </location>
</feature>